<proteinExistence type="inferred from homology"/>
<dbReference type="PROSITE" id="PS50022">
    <property type="entry name" value="FA58C_3"/>
    <property type="match status" value="1"/>
</dbReference>
<evidence type="ECO:0000256" key="2">
    <source>
        <dbReference type="ARBA" id="ARBA00023295"/>
    </source>
</evidence>
<accession>A0ABX1HAY0</accession>
<dbReference type="PANTHER" id="PTHR13170">
    <property type="entry name" value="O-GLCNACASE"/>
    <property type="match status" value="1"/>
</dbReference>
<dbReference type="PROSITE" id="PS51318">
    <property type="entry name" value="TAT"/>
    <property type="match status" value="1"/>
</dbReference>
<evidence type="ECO:0000259" key="6">
    <source>
        <dbReference type="PROSITE" id="PS50022"/>
    </source>
</evidence>
<keyword evidence="1 3" id="KW-0378">Hydrolase</keyword>
<organism evidence="8 9">
    <name type="scientific">Streptomyces physcomitrii</name>
    <dbReference type="NCBI Taxonomy" id="2724184"/>
    <lineage>
        <taxon>Bacteria</taxon>
        <taxon>Bacillati</taxon>
        <taxon>Actinomycetota</taxon>
        <taxon>Actinomycetes</taxon>
        <taxon>Kitasatosporales</taxon>
        <taxon>Streptomycetaceae</taxon>
        <taxon>Streptomyces</taxon>
    </lineage>
</organism>
<protein>
    <submittedName>
        <fullName evidence="8">Beta-N-acetylhexosaminidase</fullName>
    </submittedName>
</protein>
<dbReference type="InterPro" id="IPR008979">
    <property type="entry name" value="Galactose-bd-like_sf"/>
</dbReference>
<dbReference type="Pfam" id="PF00754">
    <property type="entry name" value="F5_F8_type_C"/>
    <property type="match status" value="1"/>
</dbReference>
<comment type="similarity">
    <text evidence="3">Belongs to the glycosyl hydrolase 84 family.</text>
</comment>
<feature type="active site" description="Proton donor" evidence="3">
    <location>
        <position position="303"/>
    </location>
</feature>
<feature type="domain" description="F5/8 type C" evidence="6">
    <location>
        <begin position="628"/>
        <end position="772"/>
    </location>
</feature>
<feature type="region of interest" description="Disordered" evidence="4">
    <location>
        <begin position="31"/>
        <end position="52"/>
    </location>
</feature>
<feature type="signal peptide" evidence="5">
    <location>
        <begin position="1"/>
        <end position="34"/>
    </location>
</feature>
<keyword evidence="9" id="KW-1185">Reference proteome</keyword>
<dbReference type="SUPFAM" id="SSF55545">
    <property type="entry name" value="beta-N-acetylhexosaminidase-like domain"/>
    <property type="match status" value="1"/>
</dbReference>
<dbReference type="Proteomes" id="UP000772196">
    <property type="component" value="Unassembled WGS sequence"/>
</dbReference>
<dbReference type="Gene3D" id="1.20.58.460">
    <property type="entry name" value="Hyaluronidase post-catalytic domain-like"/>
    <property type="match status" value="1"/>
</dbReference>
<comment type="caution">
    <text evidence="8">The sequence shown here is derived from an EMBL/GenBank/DDBJ whole genome shotgun (WGS) entry which is preliminary data.</text>
</comment>
<sequence>MWRTKVRRRLSRSVVLGAVTALLALSLGAPSAGAAPPPGSPPPITPAPQSATVRADSVTLTGAVTLVAGERSDRAAVQVTERALKDAGVRRIVRADGPRSGRLTVWVGGPTEQQASATALRALGLDGPSGLPEGGHVLGIGAGRIVLSGVDATGTYYAAQSLKQVLDGGSHPGRKLRGLEVRDWPATPIRGVIEGFYGFPWSHEARLDQLDFYGAHKMNIYVYSPKDDPYLREKWREPYPADQLARIKELVDRARERHVEFTYALSPGLSVCYSSDADAEALTDKFRTLWDIGVRTFAVPLDDISYTDWNCPADEERWGTGGGAAGAAQAHLLNRVNKDFIAAHEGAEPLQMVPTEYYDVKETPYKKALREQLDKDVLVEWTGVGVVAPTMSVAEAKQARSVFGHPILTWDNYPVNDYVPGRLLLGPFTGREAGLAEQLAGITANPMVQPYASKLALHTVADYTWNDRAYDPAASWKSALRELAGGEGRTADALEWFADASHESALDPRPAPRLAASVEKFWRDGDAARLDRDLAAFGRAPAVLRAHLPEQGFLDDAAPWLDAAEAWAAADRTALDMLTAARSGETARAWKLRQKLPRLLAHASSFTVDVLDGRKVRALVAEGVADTFADEATAAFDRLLGVPGRPKAGSDLGTHQSNAPARMTDGDDLTYYWSDGAPGPGDAVTLDLRSVRELGTVTLAMGTPGSPEDYLHKGVLEYSADGKDWKELEAFTGREEVTVTAPEGTEARYLRARASAAQENWLAVREFGISGRVAEVTGGPAAAEGSSLASAADGDPGTLYRAARAPEADESLTVTLESARELTSLTVLQPEGHAVAATVEVHGEEGWRPVGEVARPFDRLDVKGGADAVRLRWRAGGAAPQIAEVIPG</sequence>
<dbReference type="PANTHER" id="PTHR13170:SF16">
    <property type="entry name" value="PROTEIN O-GLCNACASE"/>
    <property type="match status" value="1"/>
</dbReference>
<evidence type="ECO:0000256" key="5">
    <source>
        <dbReference type="SAM" id="SignalP"/>
    </source>
</evidence>
<evidence type="ECO:0000256" key="1">
    <source>
        <dbReference type="ARBA" id="ARBA00022801"/>
    </source>
</evidence>
<dbReference type="SUPFAM" id="SSF49785">
    <property type="entry name" value="Galactose-binding domain-like"/>
    <property type="match status" value="1"/>
</dbReference>
<evidence type="ECO:0000313" key="9">
    <source>
        <dbReference type="Proteomes" id="UP000772196"/>
    </source>
</evidence>
<dbReference type="InterPro" id="IPR029018">
    <property type="entry name" value="Hex-like_dom2"/>
</dbReference>
<name>A0ABX1HAY0_9ACTN</name>
<dbReference type="SUPFAM" id="SSF51445">
    <property type="entry name" value="(Trans)glycosidases"/>
    <property type="match status" value="1"/>
</dbReference>
<dbReference type="PROSITE" id="PS52009">
    <property type="entry name" value="GH84"/>
    <property type="match status" value="1"/>
</dbReference>
<dbReference type="Pfam" id="PF07555">
    <property type="entry name" value="NAGidase"/>
    <property type="match status" value="1"/>
</dbReference>
<feature type="compositionally biased region" description="Pro residues" evidence="4">
    <location>
        <begin position="35"/>
        <end position="46"/>
    </location>
</feature>
<feature type="chain" id="PRO_5046836137" evidence="5">
    <location>
        <begin position="35"/>
        <end position="888"/>
    </location>
</feature>
<dbReference type="Gene3D" id="3.20.20.80">
    <property type="entry name" value="Glycosidases"/>
    <property type="match status" value="1"/>
</dbReference>
<dbReference type="InterPro" id="IPR051822">
    <property type="entry name" value="Glycosyl_Hydrolase_84"/>
</dbReference>
<dbReference type="InterPro" id="IPR017853">
    <property type="entry name" value="GH"/>
</dbReference>
<evidence type="ECO:0000256" key="4">
    <source>
        <dbReference type="SAM" id="MobiDB-lite"/>
    </source>
</evidence>
<dbReference type="Gene3D" id="3.30.379.10">
    <property type="entry name" value="Chitobiase/beta-hexosaminidase domain 2-like"/>
    <property type="match status" value="1"/>
</dbReference>
<dbReference type="InterPro" id="IPR015882">
    <property type="entry name" value="HEX_bac_N"/>
</dbReference>
<evidence type="ECO:0000259" key="7">
    <source>
        <dbReference type="PROSITE" id="PS52009"/>
    </source>
</evidence>
<dbReference type="SUPFAM" id="SSF140657">
    <property type="entry name" value="Hyaluronidase post-catalytic domain-like"/>
    <property type="match status" value="1"/>
</dbReference>
<evidence type="ECO:0000256" key="3">
    <source>
        <dbReference type="PROSITE-ProRule" id="PRU01353"/>
    </source>
</evidence>
<gene>
    <name evidence="8" type="ORF">HFV08_28970</name>
</gene>
<dbReference type="Pfam" id="PF21774">
    <property type="entry name" value="NagJ_C"/>
    <property type="match status" value="1"/>
</dbReference>
<dbReference type="InterPro" id="IPR011496">
    <property type="entry name" value="O-GlcNAcase_cat"/>
</dbReference>
<evidence type="ECO:0000313" key="8">
    <source>
        <dbReference type="EMBL" id="NKI45202.1"/>
    </source>
</evidence>
<dbReference type="InterPro" id="IPR006311">
    <property type="entry name" value="TAT_signal"/>
</dbReference>
<dbReference type="InterPro" id="IPR000421">
    <property type="entry name" value="FA58C"/>
</dbReference>
<reference evidence="8 9" key="1">
    <citation type="submission" date="2020-04" db="EMBL/GenBank/DDBJ databases">
        <title>Phylogenetic Diversity and Antibacterial Activity against Ralstonia solanacearum of Endophytic Actinomycete Isolated from Moss.</title>
        <authorList>
            <person name="Zhuang X."/>
        </authorList>
    </citation>
    <scope>NUCLEOTIDE SEQUENCE [LARGE SCALE GENOMIC DNA]</scope>
    <source>
        <strain evidence="8 9">LD120</strain>
    </source>
</reference>
<keyword evidence="2 3" id="KW-0326">Glycosidase</keyword>
<keyword evidence="5" id="KW-0732">Signal</keyword>
<feature type="domain" description="GH84" evidence="7">
    <location>
        <begin position="188"/>
        <end position="468"/>
    </location>
</feature>
<dbReference type="InterPro" id="IPR049019">
    <property type="entry name" value="NagJ-like_helical"/>
</dbReference>
<dbReference type="Pfam" id="PF02838">
    <property type="entry name" value="Glyco_hydro_20b"/>
    <property type="match status" value="1"/>
</dbReference>
<dbReference type="EMBL" id="JAAWWP010000028">
    <property type="protein sequence ID" value="NKI45202.1"/>
    <property type="molecule type" value="Genomic_DNA"/>
</dbReference>
<dbReference type="Gene3D" id="2.60.120.260">
    <property type="entry name" value="Galactose-binding domain-like"/>
    <property type="match status" value="1"/>
</dbReference>